<dbReference type="EMBL" id="SUNJ01013390">
    <property type="protein sequence ID" value="TPP57301.1"/>
    <property type="molecule type" value="Genomic_DNA"/>
</dbReference>
<dbReference type="Proteomes" id="UP000316759">
    <property type="component" value="Unassembled WGS sequence"/>
</dbReference>
<name>A0A504Y9N7_FASGI</name>
<evidence type="ECO:0000313" key="1">
    <source>
        <dbReference type="EMBL" id="TPP57301.1"/>
    </source>
</evidence>
<reference evidence="1 2" key="1">
    <citation type="submission" date="2019-04" db="EMBL/GenBank/DDBJ databases">
        <title>Annotation for the trematode Fasciola gigantica.</title>
        <authorList>
            <person name="Choi Y.-J."/>
        </authorList>
    </citation>
    <scope>NUCLEOTIDE SEQUENCE [LARGE SCALE GENOMIC DNA]</scope>
    <source>
        <strain evidence="1">Uganda_cow_1</strain>
    </source>
</reference>
<keyword evidence="2" id="KW-1185">Reference proteome</keyword>
<sequence length="154" mass="17506">MYSENGTESSLIDAQRNIENAFQLIESVSDSEDCCNNKLKSILSDADVNLKVSDYAAILFQKAAYEIAYKTSFGVENIRKLLEKENVLLLRRNNNIFGKAENSRKLPQTHHEQSDTVDFFPLSNVSPGEKASYLPILFNNCIHQSVQLFRRTVK</sequence>
<evidence type="ECO:0000313" key="2">
    <source>
        <dbReference type="Proteomes" id="UP000316759"/>
    </source>
</evidence>
<gene>
    <name evidence="1" type="ORF">FGIG_09156</name>
</gene>
<comment type="caution">
    <text evidence="1">The sequence shown here is derived from an EMBL/GenBank/DDBJ whole genome shotgun (WGS) entry which is preliminary data.</text>
</comment>
<organism evidence="1 2">
    <name type="scientific">Fasciola gigantica</name>
    <name type="common">Giant liver fluke</name>
    <dbReference type="NCBI Taxonomy" id="46835"/>
    <lineage>
        <taxon>Eukaryota</taxon>
        <taxon>Metazoa</taxon>
        <taxon>Spiralia</taxon>
        <taxon>Lophotrochozoa</taxon>
        <taxon>Platyhelminthes</taxon>
        <taxon>Trematoda</taxon>
        <taxon>Digenea</taxon>
        <taxon>Plagiorchiida</taxon>
        <taxon>Echinostomata</taxon>
        <taxon>Echinostomatoidea</taxon>
        <taxon>Fasciolidae</taxon>
        <taxon>Fasciola</taxon>
    </lineage>
</organism>
<protein>
    <submittedName>
        <fullName evidence="1">Uncharacterized protein</fullName>
    </submittedName>
</protein>
<accession>A0A504Y9N7</accession>
<dbReference type="AlphaFoldDB" id="A0A504Y9N7"/>
<proteinExistence type="predicted"/>